<dbReference type="AlphaFoldDB" id="A0A450Z4N7"/>
<sequence>MEDMLALRAKTEREQVLAYAPILPGFLFFRYLNTRHVFGSVGFIRGSPARTSMDEPYPHYLPTADRIRGNGHE</sequence>
<accession>A0A450Z4N7</accession>
<organism evidence="1">
    <name type="scientific">Candidatus Kentrum sp. TC</name>
    <dbReference type="NCBI Taxonomy" id="2126339"/>
    <lineage>
        <taxon>Bacteria</taxon>
        <taxon>Pseudomonadati</taxon>
        <taxon>Pseudomonadota</taxon>
        <taxon>Gammaproteobacteria</taxon>
        <taxon>Candidatus Kentrum</taxon>
    </lineage>
</organism>
<reference evidence="1" key="1">
    <citation type="submission" date="2019-02" db="EMBL/GenBank/DDBJ databases">
        <authorList>
            <person name="Gruber-Vodicka R. H."/>
            <person name="Seah K. B. B."/>
        </authorList>
    </citation>
    <scope>NUCLEOTIDE SEQUENCE</scope>
    <source>
        <strain evidence="1">BECK_BZ125</strain>
    </source>
</reference>
<name>A0A450Z4N7_9GAMM</name>
<dbReference type="EMBL" id="CAADFT010000122">
    <property type="protein sequence ID" value="VFK48638.1"/>
    <property type="molecule type" value="Genomic_DNA"/>
</dbReference>
<proteinExistence type="predicted"/>
<evidence type="ECO:0000313" key="1">
    <source>
        <dbReference type="EMBL" id="VFK48638.1"/>
    </source>
</evidence>
<gene>
    <name evidence="1" type="ORF">BECKTC1821E_GA0114239_11227</name>
</gene>
<protein>
    <submittedName>
        <fullName evidence="1">Uncharacterized protein</fullName>
    </submittedName>
</protein>